<dbReference type="EMBL" id="KQ767621">
    <property type="protein sequence ID" value="OAD53380.1"/>
    <property type="molecule type" value="Genomic_DNA"/>
</dbReference>
<proteinExistence type="predicted"/>
<evidence type="ECO:0000259" key="1">
    <source>
        <dbReference type="Pfam" id="PF14846"/>
    </source>
</evidence>
<name>A0A310SIH9_9HYME</name>
<accession>A0A310SIH9</accession>
<organism evidence="2 3">
    <name type="scientific">Eufriesea mexicana</name>
    <dbReference type="NCBI Taxonomy" id="516756"/>
    <lineage>
        <taxon>Eukaryota</taxon>
        <taxon>Metazoa</taxon>
        <taxon>Ecdysozoa</taxon>
        <taxon>Arthropoda</taxon>
        <taxon>Hexapoda</taxon>
        <taxon>Insecta</taxon>
        <taxon>Pterygota</taxon>
        <taxon>Neoptera</taxon>
        <taxon>Endopterygota</taxon>
        <taxon>Hymenoptera</taxon>
        <taxon>Apocrita</taxon>
        <taxon>Aculeata</taxon>
        <taxon>Apoidea</taxon>
        <taxon>Anthophila</taxon>
        <taxon>Apidae</taxon>
        <taxon>Eufriesea</taxon>
    </lineage>
</organism>
<dbReference type="InterPro" id="IPR027831">
    <property type="entry name" value="DUF4485"/>
</dbReference>
<dbReference type="InterPro" id="IPR055310">
    <property type="entry name" value="CEP112"/>
</dbReference>
<dbReference type="AlphaFoldDB" id="A0A310SIH9"/>
<dbReference type="PANTHER" id="PTHR18871:SF2">
    <property type="entry name" value="CENTROSOMAL PROTEIN OF 112 KDA"/>
    <property type="match status" value="1"/>
</dbReference>
<evidence type="ECO:0000313" key="3">
    <source>
        <dbReference type="Proteomes" id="UP000250275"/>
    </source>
</evidence>
<feature type="domain" description="DUF4485" evidence="1">
    <location>
        <begin position="14"/>
        <end position="92"/>
    </location>
</feature>
<sequence length="110" mass="12627">MPKIIECSGEAMKLDECFKETLARVRPFVFALTSAEAAQLCKVWLNKLNAVSAQRRLRNEYLTELFRQLKTGRIEGIFSRPPPNGFLLPLPKSYHMVPILGFMKFIVIIE</sequence>
<dbReference type="PANTHER" id="PTHR18871">
    <property type="entry name" value="CENTROSOMAL PROTEIN OF 112 KDA"/>
    <property type="match status" value="1"/>
</dbReference>
<gene>
    <name evidence="2" type="ORF">WN48_10258</name>
</gene>
<evidence type="ECO:0000313" key="2">
    <source>
        <dbReference type="EMBL" id="OAD53380.1"/>
    </source>
</evidence>
<reference evidence="2 3" key="1">
    <citation type="submission" date="2015-07" db="EMBL/GenBank/DDBJ databases">
        <title>The genome of Eufriesea mexicana.</title>
        <authorList>
            <person name="Pan H."/>
            <person name="Kapheim K."/>
        </authorList>
    </citation>
    <scope>NUCLEOTIDE SEQUENCE [LARGE SCALE GENOMIC DNA]</scope>
    <source>
        <strain evidence="2">0111107269</strain>
        <tissue evidence="2">Whole body</tissue>
    </source>
</reference>
<keyword evidence="3" id="KW-1185">Reference proteome</keyword>
<dbReference type="Proteomes" id="UP000250275">
    <property type="component" value="Unassembled WGS sequence"/>
</dbReference>
<dbReference type="Pfam" id="PF14846">
    <property type="entry name" value="DUF4485"/>
    <property type="match status" value="1"/>
</dbReference>
<protein>
    <recommendedName>
        <fullName evidence="1">DUF4485 domain-containing protein</fullName>
    </recommendedName>
</protein>